<protein>
    <recommendedName>
        <fullName evidence="2">FAD-binding domain-containing protein</fullName>
    </recommendedName>
</protein>
<feature type="domain" description="FAD-binding" evidence="2">
    <location>
        <begin position="7"/>
        <end position="340"/>
    </location>
</feature>
<reference evidence="3 4" key="1">
    <citation type="submission" date="2016-06" db="EMBL/GenBank/DDBJ databases">
        <authorList>
            <person name="Sutton G."/>
            <person name="Brinkac L."/>
            <person name="Sanka R."/>
            <person name="Adams M."/>
            <person name="Lau E."/>
            <person name="Sam S."/>
            <person name="Sreng N."/>
            <person name="Him V."/>
            <person name="Kerleguer A."/>
            <person name="Cheng S."/>
        </authorList>
    </citation>
    <scope>NUCLEOTIDE SEQUENCE [LARGE SCALE GENOMIC DNA]</scope>
    <source>
        <strain evidence="3 4">E2978</strain>
    </source>
</reference>
<keyword evidence="1" id="KW-0560">Oxidoreductase</keyword>
<evidence type="ECO:0000259" key="2">
    <source>
        <dbReference type="Pfam" id="PF01494"/>
    </source>
</evidence>
<dbReference type="PANTHER" id="PTHR43476:SF5">
    <property type="entry name" value="FAD-DEPENDENT MONOOXYGENASE"/>
    <property type="match status" value="1"/>
</dbReference>
<dbReference type="AlphaFoldDB" id="A0ABD6P4P2"/>
<dbReference type="PRINTS" id="PR00420">
    <property type="entry name" value="RNGMNOXGNASE"/>
</dbReference>
<dbReference type="NCBIfam" id="NF004833">
    <property type="entry name" value="PRK06185.1-1"/>
    <property type="match status" value="1"/>
</dbReference>
<evidence type="ECO:0000313" key="4">
    <source>
        <dbReference type="Proteomes" id="UP000092086"/>
    </source>
</evidence>
<dbReference type="Proteomes" id="UP000092086">
    <property type="component" value="Unassembled WGS sequence"/>
</dbReference>
<dbReference type="Gene3D" id="3.50.50.60">
    <property type="entry name" value="FAD/NAD(P)-binding domain"/>
    <property type="match status" value="2"/>
</dbReference>
<dbReference type="InterPro" id="IPR036188">
    <property type="entry name" value="FAD/NAD-bd_sf"/>
</dbReference>
<organism evidence="3 4">
    <name type="scientific">Mycobacterium alsense</name>
    <dbReference type="NCBI Taxonomy" id="324058"/>
    <lineage>
        <taxon>Bacteria</taxon>
        <taxon>Bacillati</taxon>
        <taxon>Actinomycetota</taxon>
        <taxon>Actinomycetes</taxon>
        <taxon>Mycobacteriales</taxon>
        <taxon>Mycobacteriaceae</taxon>
        <taxon>Mycobacterium</taxon>
    </lineage>
</organism>
<comment type="caution">
    <text evidence="3">The sequence shown here is derived from an EMBL/GenBank/DDBJ whole genome shotgun (WGS) entry which is preliminary data.</text>
</comment>
<gene>
    <name evidence="3" type="ORF">A5672_14940</name>
</gene>
<dbReference type="PANTHER" id="PTHR43476">
    <property type="entry name" value="3-(3-HYDROXY-PHENYL)PROPIONATE/3-HYDROXYCINNAMIC ACID HYDROXYLASE"/>
    <property type="match status" value="1"/>
</dbReference>
<name>A0ABD6P4P2_9MYCO</name>
<dbReference type="Pfam" id="PF01494">
    <property type="entry name" value="FAD_binding_3"/>
    <property type="match status" value="1"/>
</dbReference>
<sequence>MNFPDSTTCVIAGGGPAGMVLGLLLARAGVAVTVMEKHADFMRDFRGDTVHAGTRRLLDDLGLGEQFARIPQQNIDRISGAASDGSNALAVRRFRTPRRPVAMVPQWDFLEMLATAGRAESTFRLWRCTEVVGPLRRGGRVVGVRYRGPDREVRELHADLTVACDGRGSALRDAMGLRPREFAVSMDVWWFRLPRQPTDPPELSGVAHIGHRCTTINRGGYYQIGFRIPKGQDAAMRARGIEALRRDVATLVPTLSDRVGALESLEDVKVLDVRVNRLRRWYADGILFIGDAAHAMSPAGGIGINLAICDAVAAARIVAGPLRAGTLSARHLARVQIRRSVPAITIQTVQRMMHARTVALLSSGRANAHLAPWPIRALCQTPLPRMVFRYSITVGVRPERAPAFARR</sequence>
<evidence type="ECO:0000313" key="3">
    <source>
        <dbReference type="EMBL" id="OBG39387.1"/>
    </source>
</evidence>
<dbReference type="InterPro" id="IPR050631">
    <property type="entry name" value="PheA/TfdB_FAD_monoxygenase"/>
</dbReference>
<evidence type="ECO:0000256" key="1">
    <source>
        <dbReference type="ARBA" id="ARBA00023002"/>
    </source>
</evidence>
<dbReference type="GO" id="GO:0016491">
    <property type="term" value="F:oxidoreductase activity"/>
    <property type="evidence" value="ECO:0007669"/>
    <property type="project" value="UniProtKB-KW"/>
</dbReference>
<dbReference type="InterPro" id="IPR002938">
    <property type="entry name" value="FAD-bd"/>
</dbReference>
<dbReference type="EMBL" id="LZIT01000126">
    <property type="protein sequence ID" value="OBG39387.1"/>
    <property type="molecule type" value="Genomic_DNA"/>
</dbReference>
<dbReference type="SUPFAM" id="SSF51905">
    <property type="entry name" value="FAD/NAD(P)-binding domain"/>
    <property type="match status" value="1"/>
</dbReference>
<dbReference type="RefSeq" id="WP_068208895.1">
    <property type="nucleotide sequence ID" value="NZ_LZIT01000126.1"/>
</dbReference>
<proteinExistence type="predicted"/>
<accession>A0ABD6P4P2</accession>